<organism evidence="1 2">
    <name type="scientific">Ceratopteris richardii</name>
    <name type="common">Triangle waterfern</name>
    <dbReference type="NCBI Taxonomy" id="49495"/>
    <lineage>
        <taxon>Eukaryota</taxon>
        <taxon>Viridiplantae</taxon>
        <taxon>Streptophyta</taxon>
        <taxon>Embryophyta</taxon>
        <taxon>Tracheophyta</taxon>
        <taxon>Polypodiopsida</taxon>
        <taxon>Polypodiidae</taxon>
        <taxon>Polypodiales</taxon>
        <taxon>Pteridineae</taxon>
        <taxon>Pteridaceae</taxon>
        <taxon>Parkerioideae</taxon>
        <taxon>Ceratopteris</taxon>
    </lineage>
</organism>
<accession>A0A8T2U9U4</accession>
<dbReference type="EMBL" id="CM035413">
    <property type="protein sequence ID" value="KAH7431468.1"/>
    <property type="molecule type" value="Genomic_DNA"/>
</dbReference>
<protein>
    <submittedName>
        <fullName evidence="1">Uncharacterized protein</fullName>
    </submittedName>
</protein>
<reference evidence="1" key="1">
    <citation type="submission" date="2021-08" db="EMBL/GenBank/DDBJ databases">
        <title>WGS assembly of Ceratopteris richardii.</title>
        <authorList>
            <person name="Marchant D.B."/>
            <person name="Chen G."/>
            <person name="Jenkins J."/>
            <person name="Shu S."/>
            <person name="Leebens-Mack J."/>
            <person name="Grimwood J."/>
            <person name="Schmutz J."/>
            <person name="Soltis P."/>
            <person name="Soltis D."/>
            <person name="Chen Z.-H."/>
        </authorList>
    </citation>
    <scope>NUCLEOTIDE SEQUENCE</scope>
    <source>
        <strain evidence="1">Whitten #5841</strain>
        <tissue evidence="1">Leaf</tissue>
    </source>
</reference>
<dbReference type="OrthoDB" id="2014278at2759"/>
<comment type="caution">
    <text evidence="1">The sequence shown here is derived from an EMBL/GenBank/DDBJ whole genome shotgun (WGS) entry which is preliminary data.</text>
</comment>
<name>A0A8T2U9U4_CERRI</name>
<dbReference type="InterPro" id="IPR007750">
    <property type="entry name" value="DUF674"/>
</dbReference>
<keyword evidence="2" id="KW-1185">Reference proteome</keyword>
<dbReference type="OMA" id="CKVTHEE"/>
<dbReference type="Pfam" id="PF05056">
    <property type="entry name" value="DUF674"/>
    <property type="match status" value="1"/>
</dbReference>
<dbReference type="PANTHER" id="PTHR33103:SF19">
    <property type="entry name" value="OS09G0544700 PROTEIN"/>
    <property type="match status" value="1"/>
</dbReference>
<dbReference type="AlphaFoldDB" id="A0A8T2U9U4"/>
<evidence type="ECO:0000313" key="2">
    <source>
        <dbReference type="Proteomes" id="UP000825935"/>
    </source>
</evidence>
<proteinExistence type="predicted"/>
<dbReference type="Proteomes" id="UP000825935">
    <property type="component" value="Chromosome 8"/>
</dbReference>
<dbReference type="PANTHER" id="PTHR33103">
    <property type="entry name" value="OS01G0153900 PROTEIN"/>
    <property type="match status" value="1"/>
</dbReference>
<gene>
    <name evidence="1" type="ORF">KP509_08G049800</name>
</gene>
<evidence type="ECO:0000313" key="1">
    <source>
        <dbReference type="EMBL" id="KAH7431468.1"/>
    </source>
</evidence>
<sequence>MSALIYEVDTTKSDKNLTVKFLVSMERQKILYMEAGKNVVDILLGLLQLPIVSLLGLPPFCFPRATDLTNLFSSFAGMSPSCLLVDKYQLLSPPCPPSLKSLKNLPSSLRSQSAQCNAGYNDSSFHRFGQNKESSGFVQNNLMFIVSDDLRITPSSSIESLMLLKKHDVKSLSDVDSVEANVSSDQASITYLYCYRIVLRL</sequence>